<accession>A0A9W9C191</accession>
<evidence type="ECO:0000256" key="1">
    <source>
        <dbReference type="ARBA" id="ARBA00005495"/>
    </source>
</evidence>
<dbReference type="InterPro" id="IPR006913">
    <property type="entry name" value="CENP-V/GFA"/>
</dbReference>
<keyword evidence="4" id="KW-0456">Lyase</keyword>
<evidence type="ECO:0000313" key="7">
    <source>
        <dbReference type="Proteomes" id="UP001140562"/>
    </source>
</evidence>
<keyword evidence="3" id="KW-0862">Zinc</keyword>
<reference evidence="6" key="1">
    <citation type="submission" date="2022-10" db="EMBL/GenBank/DDBJ databases">
        <title>Tapping the CABI collections for fungal endophytes: first genome assemblies for Collariella, Neodidymelliopsis, Ascochyta clinopodiicola, Didymella pomorum, Didymosphaeria variabile, Neocosmospora piperis and Neocucurbitaria cava.</title>
        <authorList>
            <person name="Hill R."/>
        </authorList>
    </citation>
    <scope>NUCLEOTIDE SEQUENCE</scope>
    <source>
        <strain evidence="6">IMI 360193</strain>
    </source>
</reference>
<evidence type="ECO:0000313" key="6">
    <source>
        <dbReference type="EMBL" id="KAJ4338907.1"/>
    </source>
</evidence>
<keyword evidence="2" id="KW-0479">Metal-binding</keyword>
<organism evidence="6 7">
    <name type="scientific">Didymella glomerata</name>
    <dbReference type="NCBI Taxonomy" id="749621"/>
    <lineage>
        <taxon>Eukaryota</taxon>
        <taxon>Fungi</taxon>
        <taxon>Dikarya</taxon>
        <taxon>Ascomycota</taxon>
        <taxon>Pezizomycotina</taxon>
        <taxon>Dothideomycetes</taxon>
        <taxon>Pleosporomycetidae</taxon>
        <taxon>Pleosporales</taxon>
        <taxon>Pleosporineae</taxon>
        <taxon>Didymellaceae</taxon>
        <taxon>Didymella</taxon>
    </lineage>
</organism>
<protein>
    <recommendedName>
        <fullName evidence="5">CENP-V/GFA domain-containing protein</fullName>
    </recommendedName>
</protein>
<evidence type="ECO:0000256" key="2">
    <source>
        <dbReference type="ARBA" id="ARBA00022723"/>
    </source>
</evidence>
<dbReference type="GO" id="GO:0046872">
    <property type="term" value="F:metal ion binding"/>
    <property type="evidence" value="ECO:0007669"/>
    <property type="project" value="UniProtKB-KW"/>
</dbReference>
<dbReference type="Gene3D" id="3.90.1590.10">
    <property type="entry name" value="glutathione-dependent formaldehyde- activating enzyme (gfa)"/>
    <property type="match status" value="1"/>
</dbReference>
<evidence type="ECO:0000256" key="3">
    <source>
        <dbReference type="ARBA" id="ARBA00022833"/>
    </source>
</evidence>
<evidence type="ECO:0000256" key="4">
    <source>
        <dbReference type="ARBA" id="ARBA00023239"/>
    </source>
</evidence>
<name>A0A9W9C191_9PLEO</name>
<dbReference type="AlphaFoldDB" id="A0A9W9C191"/>
<dbReference type="Proteomes" id="UP001140562">
    <property type="component" value="Unassembled WGS sequence"/>
</dbReference>
<dbReference type="PROSITE" id="PS51891">
    <property type="entry name" value="CENP_V_GFA"/>
    <property type="match status" value="1"/>
</dbReference>
<dbReference type="InterPro" id="IPR011057">
    <property type="entry name" value="Mss4-like_sf"/>
</dbReference>
<proteinExistence type="inferred from homology"/>
<dbReference type="EMBL" id="JAPEUV010000026">
    <property type="protein sequence ID" value="KAJ4338907.1"/>
    <property type="molecule type" value="Genomic_DNA"/>
</dbReference>
<feature type="domain" description="CENP-V/GFA" evidence="5">
    <location>
        <begin position="8"/>
        <end position="115"/>
    </location>
</feature>
<comment type="caution">
    <text evidence="6">The sequence shown here is derived from an EMBL/GenBank/DDBJ whole genome shotgun (WGS) entry which is preliminary data.</text>
</comment>
<dbReference type="OrthoDB" id="406544at2759"/>
<dbReference type="GO" id="GO:0016846">
    <property type="term" value="F:carbon-sulfur lyase activity"/>
    <property type="evidence" value="ECO:0007669"/>
    <property type="project" value="InterPro"/>
</dbReference>
<dbReference type="Pfam" id="PF04828">
    <property type="entry name" value="GFA"/>
    <property type="match status" value="1"/>
</dbReference>
<gene>
    <name evidence="6" type="ORF">N0V87_003593</name>
</gene>
<dbReference type="PANTHER" id="PTHR33337">
    <property type="entry name" value="GFA DOMAIN-CONTAINING PROTEIN"/>
    <property type="match status" value="1"/>
</dbReference>
<sequence length="168" mass="19305">MSEGEQTRTGACLCKRVTFEAKGKELNFAICHCTNCRRNCGATYTANAWFPDSQFKWTAGEELLKQYDDRDTETGEVVHRSFCSNCGSPMLTKSPRMPGITIIPSGVFDGMHEWKPSYEQWRRSKVCFVDAIRAVDDQSRYDEHPDLREFEDIWSKSGVKPAQEFIDR</sequence>
<comment type="similarity">
    <text evidence="1">Belongs to the Gfa family.</text>
</comment>
<keyword evidence="7" id="KW-1185">Reference proteome</keyword>
<evidence type="ECO:0000259" key="5">
    <source>
        <dbReference type="PROSITE" id="PS51891"/>
    </source>
</evidence>
<dbReference type="SUPFAM" id="SSF51316">
    <property type="entry name" value="Mss4-like"/>
    <property type="match status" value="1"/>
</dbReference>
<dbReference type="PANTHER" id="PTHR33337:SF40">
    <property type="entry name" value="CENP-V_GFA DOMAIN-CONTAINING PROTEIN-RELATED"/>
    <property type="match status" value="1"/>
</dbReference>